<dbReference type="SUPFAM" id="SSF81606">
    <property type="entry name" value="PP2C-like"/>
    <property type="match status" value="1"/>
</dbReference>
<dbReference type="GO" id="GO:0046872">
    <property type="term" value="F:metal ion binding"/>
    <property type="evidence" value="ECO:0007669"/>
    <property type="project" value="UniProtKB-KW"/>
</dbReference>
<evidence type="ECO:0000256" key="3">
    <source>
        <dbReference type="ARBA" id="ARBA00022801"/>
    </source>
</evidence>
<dbReference type="SUPFAM" id="SSF49879">
    <property type="entry name" value="SMAD/FHA domain"/>
    <property type="match status" value="1"/>
</dbReference>
<dbReference type="InterPro" id="IPR036457">
    <property type="entry name" value="PPM-type-like_dom_sf"/>
</dbReference>
<dbReference type="CDD" id="cd00060">
    <property type="entry name" value="FHA"/>
    <property type="match status" value="1"/>
</dbReference>
<dbReference type="PANTHER" id="PTHR47992">
    <property type="entry name" value="PROTEIN PHOSPHATASE"/>
    <property type="match status" value="1"/>
</dbReference>
<keyword evidence="2" id="KW-0479">Metal-binding</keyword>
<dbReference type="PROSITE" id="PS51746">
    <property type="entry name" value="PPM_2"/>
    <property type="match status" value="1"/>
</dbReference>
<dbReference type="CDD" id="cd00143">
    <property type="entry name" value="PP2Cc"/>
    <property type="match status" value="1"/>
</dbReference>
<dbReference type="InterPro" id="IPR000253">
    <property type="entry name" value="FHA_dom"/>
</dbReference>
<keyword evidence="3" id="KW-0378">Hydrolase</keyword>
<keyword evidence="4" id="KW-0904">Protein phosphatase</keyword>
<proteinExistence type="predicted"/>
<accession>A0AAU9JZR1</accession>
<dbReference type="InterPro" id="IPR001932">
    <property type="entry name" value="PPM-type_phosphatase-like_dom"/>
</dbReference>
<evidence type="ECO:0000256" key="4">
    <source>
        <dbReference type="ARBA" id="ARBA00022912"/>
    </source>
</evidence>
<evidence type="ECO:0000313" key="8">
    <source>
        <dbReference type="EMBL" id="CAG9330956.1"/>
    </source>
</evidence>
<comment type="caution">
    <text evidence="8">The sequence shown here is derived from an EMBL/GenBank/DDBJ whole genome shotgun (WGS) entry which is preliminary data.</text>
</comment>
<evidence type="ECO:0000259" key="6">
    <source>
        <dbReference type="PROSITE" id="PS50006"/>
    </source>
</evidence>
<name>A0AAU9JZR1_9CILI</name>
<feature type="domain" description="PPM-type phosphatase" evidence="7">
    <location>
        <begin position="281"/>
        <end position="557"/>
    </location>
</feature>
<dbReference type="InterPro" id="IPR008984">
    <property type="entry name" value="SMAD_FHA_dom_sf"/>
</dbReference>
<dbReference type="Gene3D" id="3.60.40.10">
    <property type="entry name" value="PPM-type phosphatase domain"/>
    <property type="match status" value="1"/>
</dbReference>
<feature type="domain" description="FHA" evidence="6">
    <location>
        <begin position="51"/>
        <end position="104"/>
    </location>
</feature>
<comment type="subcellular location">
    <subcellularLocation>
        <location evidence="1">Membrane</location>
        <topology evidence="1">Peripheral membrane protein</topology>
    </subcellularLocation>
</comment>
<keyword evidence="9" id="KW-1185">Reference proteome</keyword>
<gene>
    <name evidence="8" type="ORF">BSTOLATCC_MIC52365</name>
</gene>
<evidence type="ECO:0008006" key="10">
    <source>
        <dbReference type="Google" id="ProtNLM"/>
    </source>
</evidence>
<reference evidence="8" key="1">
    <citation type="submission" date="2021-09" db="EMBL/GenBank/DDBJ databases">
        <authorList>
            <consortium name="AG Swart"/>
            <person name="Singh M."/>
            <person name="Singh A."/>
            <person name="Seah K."/>
            <person name="Emmerich C."/>
        </authorList>
    </citation>
    <scope>NUCLEOTIDE SEQUENCE</scope>
    <source>
        <strain evidence="8">ATCC30299</strain>
    </source>
</reference>
<sequence>MEPEVSFIINPERETLDDIGVGRNELVLKCTDGLYKGRFFYVNTSSRGEIIGSGKPEQHDVTTYIENANLSLRHAKIQFLKESSLYLLSDLHSDTGTWIKVRETLLPGEPISIDSLYKIGNIIFSIREGEEVSLQSCIISLLKLENTTIPPYNSIEELFEINIESLQISPEQKIQLTTSLYEAKKLPRFLKSLVFHCDSFEFQAHYLDVTIGSDKNCDVVIPNLAPLQARISYRKPWHFLINENEGTHEVYRKLEDDEELPLFSGYFIKIGSLEFEASRFNVGRWSAQGNRPQMEDTDVICHNLFIFEELPLAYYAVYDGHGGHLCSEFLKEHLHYEIRQRLIDRHERTRDVMNTLRDTIIESFSIVDQKFYEKYPETSHSVGSACVACVIMGDRIITINLGDSRAVLCRNGRAINLSNDHKPDNPIEHERIKKFGGKVTLGRLQSRLAVSRAFGDFEYKLITTDGDPDQLHGPLVSIEPDISQIFINPQEDEFLLIACDGLFDAYTSQVAVNIIREKLIEMPVTEQDPNRVVRELVNEAIFQNRTNDNVTAILVNLNCGISSR</sequence>
<dbReference type="EMBL" id="CAJZBQ010000052">
    <property type="protein sequence ID" value="CAG9330956.1"/>
    <property type="molecule type" value="Genomic_DNA"/>
</dbReference>
<dbReference type="InterPro" id="IPR000222">
    <property type="entry name" value="PP2C_BS"/>
</dbReference>
<evidence type="ECO:0000313" key="9">
    <source>
        <dbReference type="Proteomes" id="UP001162131"/>
    </source>
</evidence>
<protein>
    <recommendedName>
        <fullName evidence="10">Protein phosphatase 2C</fullName>
    </recommendedName>
</protein>
<evidence type="ECO:0000256" key="5">
    <source>
        <dbReference type="ARBA" id="ARBA00023136"/>
    </source>
</evidence>
<evidence type="ECO:0000259" key="7">
    <source>
        <dbReference type="PROSITE" id="PS51746"/>
    </source>
</evidence>
<organism evidence="8 9">
    <name type="scientific">Blepharisma stoltei</name>
    <dbReference type="NCBI Taxonomy" id="1481888"/>
    <lineage>
        <taxon>Eukaryota</taxon>
        <taxon>Sar</taxon>
        <taxon>Alveolata</taxon>
        <taxon>Ciliophora</taxon>
        <taxon>Postciliodesmatophora</taxon>
        <taxon>Heterotrichea</taxon>
        <taxon>Heterotrichida</taxon>
        <taxon>Blepharismidae</taxon>
        <taxon>Blepharisma</taxon>
    </lineage>
</organism>
<dbReference type="GO" id="GO:0016020">
    <property type="term" value="C:membrane"/>
    <property type="evidence" value="ECO:0007669"/>
    <property type="project" value="UniProtKB-SubCell"/>
</dbReference>
<dbReference type="Proteomes" id="UP001162131">
    <property type="component" value="Unassembled WGS sequence"/>
</dbReference>
<dbReference type="PROSITE" id="PS50006">
    <property type="entry name" value="FHA_DOMAIN"/>
    <property type="match status" value="1"/>
</dbReference>
<dbReference type="PROSITE" id="PS01032">
    <property type="entry name" value="PPM_1"/>
    <property type="match status" value="1"/>
</dbReference>
<evidence type="ECO:0000256" key="1">
    <source>
        <dbReference type="ARBA" id="ARBA00004170"/>
    </source>
</evidence>
<dbReference type="InterPro" id="IPR015655">
    <property type="entry name" value="PP2C"/>
</dbReference>
<dbReference type="Pfam" id="PF00481">
    <property type="entry name" value="PP2C"/>
    <property type="match status" value="1"/>
</dbReference>
<evidence type="ECO:0000256" key="2">
    <source>
        <dbReference type="ARBA" id="ARBA00022723"/>
    </source>
</evidence>
<dbReference type="GO" id="GO:0004722">
    <property type="term" value="F:protein serine/threonine phosphatase activity"/>
    <property type="evidence" value="ECO:0007669"/>
    <property type="project" value="InterPro"/>
</dbReference>
<keyword evidence="5" id="KW-0472">Membrane</keyword>
<dbReference type="AlphaFoldDB" id="A0AAU9JZR1"/>
<dbReference type="SMART" id="SM00332">
    <property type="entry name" value="PP2Cc"/>
    <property type="match status" value="1"/>
</dbReference>
<dbReference type="Gene3D" id="2.60.200.20">
    <property type="match status" value="1"/>
</dbReference>